<dbReference type="Gene3D" id="1.10.260.40">
    <property type="entry name" value="lambda repressor-like DNA-binding domains"/>
    <property type="match status" value="1"/>
</dbReference>
<dbReference type="AlphaFoldDB" id="A0A9X4MPE3"/>
<dbReference type="GO" id="GO:0003677">
    <property type="term" value="F:DNA binding"/>
    <property type="evidence" value="ECO:0007669"/>
    <property type="project" value="InterPro"/>
</dbReference>
<dbReference type="InterPro" id="IPR010982">
    <property type="entry name" value="Lambda_DNA-bd_dom_sf"/>
</dbReference>
<dbReference type="Pfam" id="PF01381">
    <property type="entry name" value="HTH_3"/>
    <property type="match status" value="1"/>
</dbReference>
<reference evidence="3" key="1">
    <citation type="submission" date="2022-07" db="EMBL/GenBank/DDBJ databases">
        <title>Whole Genome Sequencing of Streptococcus suis.</title>
        <authorList>
            <person name="Dai X."/>
            <person name="Huang J."/>
            <person name="Wang L."/>
        </authorList>
    </citation>
    <scope>NUCLEOTIDE SEQUENCE</scope>
    <source>
        <strain evidence="3">SFB2</strain>
    </source>
</reference>
<keyword evidence="1" id="KW-0812">Transmembrane</keyword>
<comment type="caution">
    <text evidence="3">The sequence shown here is derived from an EMBL/GenBank/DDBJ whole genome shotgun (WGS) entry which is preliminary data.</text>
</comment>
<dbReference type="Proteomes" id="UP001152879">
    <property type="component" value="Unassembled WGS sequence"/>
</dbReference>
<evidence type="ECO:0000256" key="1">
    <source>
        <dbReference type="SAM" id="Phobius"/>
    </source>
</evidence>
<evidence type="ECO:0000259" key="2">
    <source>
        <dbReference type="PROSITE" id="PS50943"/>
    </source>
</evidence>
<dbReference type="SMART" id="SM00530">
    <property type="entry name" value="HTH_XRE"/>
    <property type="match status" value="1"/>
</dbReference>
<accession>A0A9X4MPE3</accession>
<keyword evidence="1" id="KW-1133">Transmembrane helix</keyword>
<organism evidence="3 4">
    <name type="scientific">Streptococcus suis</name>
    <dbReference type="NCBI Taxonomy" id="1307"/>
    <lineage>
        <taxon>Bacteria</taxon>
        <taxon>Bacillati</taxon>
        <taxon>Bacillota</taxon>
        <taxon>Bacilli</taxon>
        <taxon>Lactobacillales</taxon>
        <taxon>Streptococcaceae</taxon>
        <taxon>Streptococcus</taxon>
    </lineage>
</organism>
<sequence length="161" mass="17365">MDNNKQEQINRLQDNLSAIRKIAGWTAEELGERIGVTKQTISNLENKKTPMNLTQYIAIRSVLDFEISNNKENTVLPQVITILLDKADELDEKEYKKIKEAVSAVSVSAAGGIAGITLASMFAGLLAPIGILGTGIIAPLGAVAGGTAYWLNKILNSKNKK</sequence>
<dbReference type="PROSITE" id="PS50943">
    <property type="entry name" value="HTH_CROC1"/>
    <property type="match status" value="1"/>
</dbReference>
<proteinExistence type="predicted"/>
<feature type="transmembrane region" description="Helical" evidence="1">
    <location>
        <begin position="101"/>
        <end position="123"/>
    </location>
</feature>
<keyword evidence="1" id="KW-0472">Membrane</keyword>
<feature type="transmembrane region" description="Helical" evidence="1">
    <location>
        <begin position="129"/>
        <end position="151"/>
    </location>
</feature>
<feature type="domain" description="HTH cro/C1-type" evidence="2">
    <location>
        <begin position="16"/>
        <end position="70"/>
    </location>
</feature>
<dbReference type="InterPro" id="IPR001387">
    <property type="entry name" value="Cro/C1-type_HTH"/>
</dbReference>
<dbReference type="EMBL" id="JANFML010000026">
    <property type="protein sequence ID" value="MDG4512766.1"/>
    <property type="molecule type" value="Genomic_DNA"/>
</dbReference>
<evidence type="ECO:0000313" key="4">
    <source>
        <dbReference type="Proteomes" id="UP001152879"/>
    </source>
</evidence>
<name>A0A9X4MPE3_STRSU</name>
<dbReference type="CDD" id="cd00093">
    <property type="entry name" value="HTH_XRE"/>
    <property type="match status" value="1"/>
</dbReference>
<gene>
    <name evidence="3" type="ORF">NOL15_07940</name>
</gene>
<evidence type="ECO:0000313" key="3">
    <source>
        <dbReference type="EMBL" id="MDG4512766.1"/>
    </source>
</evidence>
<dbReference type="SUPFAM" id="SSF47413">
    <property type="entry name" value="lambda repressor-like DNA-binding domains"/>
    <property type="match status" value="1"/>
</dbReference>
<protein>
    <submittedName>
        <fullName evidence="3">Helix-turn-helix transcriptional regulator</fullName>
    </submittedName>
</protein>